<dbReference type="Proteomes" id="UP001228113">
    <property type="component" value="Chromosome"/>
</dbReference>
<evidence type="ECO:0000313" key="1">
    <source>
        <dbReference type="EMBL" id="BDU75856.1"/>
    </source>
</evidence>
<dbReference type="RefSeq" id="WP_243329329.1">
    <property type="nucleotide sequence ID" value="NZ_AP027081.1"/>
</dbReference>
<dbReference type="Pfam" id="PF14559">
    <property type="entry name" value="TPR_19"/>
    <property type="match status" value="1"/>
</dbReference>
<protein>
    <recommendedName>
        <fullName evidence="3">Glycosyl transferase family 9 (Putative heptosyltransferase)</fullName>
    </recommendedName>
</protein>
<name>A0AA48H1P1_9BACT</name>
<reference evidence="1" key="1">
    <citation type="journal article" date="2023" name="Int. J. Syst. Evol. Microbiol.">
        <title>Mesoterricola silvestris gen. nov., sp. nov., Mesoterricola sediminis sp. nov., Geothrix oryzae sp. nov., Geothrix edaphica sp. nov., Geothrix rubra sp. nov., and Geothrix limicola sp. nov., six novel members of Acidobacteriota isolated from soils.</title>
        <authorList>
            <person name="Itoh H."/>
            <person name="Sugisawa Y."/>
            <person name="Mise K."/>
            <person name="Xu Z."/>
            <person name="Kuniyasu M."/>
            <person name="Ushijima N."/>
            <person name="Kawano K."/>
            <person name="Kobayashi E."/>
            <person name="Shiratori Y."/>
            <person name="Masuda Y."/>
            <person name="Senoo K."/>
        </authorList>
    </citation>
    <scope>NUCLEOTIDE SEQUENCE</scope>
    <source>
        <strain evidence="1">W786</strain>
    </source>
</reference>
<evidence type="ECO:0008006" key="3">
    <source>
        <dbReference type="Google" id="ProtNLM"/>
    </source>
</evidence>
<evidence type="ECO:0000313" key="2">
    <source>
        <dbReference type="Proteomes" id="UP001228113"/>
    </source>
</evidence>
<keyword evidence="2" id="KW-1185">Reference proteome</keyword>
<gene>
    <name evidence="1" type="ORF">METESE_08140</name>
</gene>
<dbReference type="KEGG" id="msea:METESE_08140"/>
<sequence>METGPYAHPAQAALALRRALAGDPRNLTFRLGLMELYRRLGRLEEARRLGEEEPAPGVTGSLAVVLAELGDAGAALARCAGHPDEAALLFEAGYRALAAAQYEAADQLLARGLALDPAHWLARIQRVNAQVRLQRLDVALDLAARTFADPEVPLAGKALAGFLTGVCHLLEGRLAEGLPWMEWRHQMEGGPNLDPLPLEPWRGEAPAGLSLLLRAEQGFGDAFMMARYVPLLARQGARVFLQPQPGTRGLLETVEGLEALVDGEAVLPAGTRVVPVMSLPWLCGTTLDTVPGGVPYLRVPADVPSRAAIDACLDAAPPGRRIGLVWAGNPAHHQDAERSMPPEMLEVLAEVPGVTWVDFQVARGPRPALPLVDLAAHLSDFSDSAYALSRLDGLISIDSSPVHLAGALGLRAWVALAHCPDWRWMLARRDSPWYPTLELWRQPAPGDWAAVVHGMRDRLLAGAF</sequence>
<dbReference type="AlphaFoldDB" id="A0AA48H1P1"/>
<accession>A0AA48H1P1</accession>
<organism evidence="1 2">
    <name type="scientific">Mesoterricola sediminis</name>
    <dbReference type="NCBI Taxonomy" id="2927980"/>
    <lineage>
        <taxon>Bacteria</taxon>
        <taxon>Pseudomonadati</taxon>
        <taxon>Acidobacteriota</taxon>
        <taxon>Holophagae</taxon>
        <taxon>Holophagales</taxon>
        <taxon>Holophagaceae</taxon>
        <taxon>Mesoterricola</taxon>
    </lineage>
</organism>
<dbReference type="Gene3D" id="3.40.50.2000">
    <property type="entry name" value="Glycogen Phosphorylase B"/>
    <property type="match status" value="1"/>
</dbReference>
<dbReference type="Gene3D" id="1.25.40.10">
    <property type="entry name" value="Tetratricopeptide repeat domain"/>
    <property type="match status" value="1"/>
</dbReference>
<dbReference type="SUPFAM" id="SSF53756">
    <property type="entry name" value="UDP-Glycosyltransferase/glycogen phosphorylase"/>
    <property type="match status" value="1"/>
</dbReference>
<dbReference type="InterPro" id="IPR011990">
    <property type="entry name" value="TPR-like_helical_dom_sf"/>
</dbReference>
<dbReference type="SUPFAM" id="SSF48452">
    <property type="entry name" value="TPR-like"/>
    <property type="match status" value="2"/>
</dbReference>
<proteinExistence type="predicted"/>
<dbReference type="EMBL" id="AP027081">
    <property type="protein sequence ID" value="BDU75856.1"/>
    <property type="molecule type" value="Genomic_DNA"/>
</dbReference>